<dbReference type="EMBL" id="BARS01051544">
    <property type="protein sequence ID" value="GAG46419.1"/>
    <property type="molecule type" value="Genomic_DNA"/>
</dbReference>
<accession>X0XT71</accession>
<sequence>LKHLLLSASYTRMEARDVGTDENLLRRPKDKFTALLSFNIQEKTDMTITLVHVGKREDNFFSGFTSSRVTMDSYTLLNATAAYNILRYTRVFIRFDNILNKKYEVIKGYGAPGLSIYGGFKLDF</sequence>
<dbReference type="SUPFAM" id="SSF56935">
    <property type="entry name" value="Porins"/>
    <property type="match status" value="1"/>
</dbReference>
<organism evidence="4">
    <name type="scientific">marine sediment metagenome</name>
    <dbReference type="NCBI Taxonomy" id="412755"/>
    <lineage>
        <taxon>unclassified sequences</taxon>
        <taxon>metagenomes</taxon>
        <taxon>ecological metagenomes</taxon>
    </lineage>
</organism>
<name>X0XT71_9ZZZZ</name>
<protein>
    <submittedName>
        <fullName evidence="4">Uncharacterized protein</fullName>
    </submittedName>
</protein>
<reference evidence="4" key="1">
    <citation type="journal article" date="2014" name="Front. Microbiol.">
        <title>High frequency of phylogenetically diverse reductive dehalogenase-homologous genes in deep subseafloor sedimentary metagenomes.</title>
        <authorList>
            <person name="Kawai M."/>
            <person name="Futagami T."/>
            <person name="Toyoda A."/>
            <person name="Takaki Y."/>
            <person name="Nishi S."/>
            <person name="Hori S."/>
            <person name="Arai W."/>
            <person name="Tsubouchi T."/>
            <person name="Morono Y."/>
            <person name="Uchiyama I."/>
            <person name="Ito T."/>
            <person name="Fujiyama A."/>
            <person name="Inagaki F."/>
            <person name="Takami H."/>
        </authorList>
    </citation>
    <scope>NUCLEOTIDE SEQUENCE</scope>
    <source>
        <strain evidence="4">Expedition CK06-06</strain>
    </source>
</reference>
<comment type="caution">
    <text evidence="4">The sequence shown here is derived from an EMBL/GenBank/DDBJ whole genome shotgun (WGS) entry which is preliminary data.</text>
</comment>
<evidence type="ECO:0000313" key="4">
    <source>
        <dbReference type="EMBL" id="GAG46419.1"/>
    </source>
</evidence>
<gene>
    <name evidence="4" type="ORF">S01H1_76755</name>
</gene>
<evidence type="ECO:0000256" key="2">
    <source>
        <dbReference type="ARBA" id="ARBA00023136"/>
    </source>
</evidence>
<dbReference type="AlphaFoldDB" id="X0XT71"/>
<dbReference type="Gene3D" id="2.40.170.20">
    <property type="entry name" value="TonB-dependent receptor, beta-barrel domain"/>
    <property type="match status" value="1"/>
</dbReference>
<dbReference type="InterPro" id="IPR036942">
    <property type="entry name" value="Beta-barrel_TonB_sf"/>
</dbReference>
<evidence type="ECO:0000256" key="3">
    <source>
        <dbReference type="ARBA" id="ARBA00023237"/>
    </source>
</evidence>
<feature type="non-terminal residue" evidence="4">
    <location>
        <position position="1"/>
    </location>
</feature>
<keyword evidence="3" id="KW-0998">Cell outer membrane</keyword>
<evidence type="ECO:0000256" key="1">
    <source>
        <dbReference type="ARBA" id="ARBA00004442"/>
    </source>
</evidence>
<proteinExistence type="predicted"/>
<keyword evidence="2" id="KW-0472">Membrane</keyword>
<comment type="subcellular location">
    <subcellularLocation>
        <location evidence="1">Cell outer membrane</location>
    </subcellularLocation>
</comment>
<dbReference type="GO" id="GO:0009279">
    <property type="term" value="C:cell outer membrane"/>
    <property type="evidence" value="ECO:0007669"/>
    <property type="project" value="UniProtKB-SubCell"/>
</dbReference>